<name>A0ABY4P8W3_9LACO</name>
<organism evidence="3 4">
    <name type="scientific">Bombilactobacillus folatiphilus</name>
    <dbReference type="NCBI Taxonomy" id="2923362"/>
    <lineage>
        <taxon>Bacteria</taxon>
        <taxon>Bacillati</taxon>
        <taxon>Bacillota</taxon>
        <taxon>Bacilli</taxon>
        <taxon>Lactobacillales</taxon>
        <taxon>Lactobacillaceae</taxon>
        <taxon>Bombilactobacillus</taxon>
    </lineage>
</organism>
<keyword evidence="4" id="KW-1185">Reference proteome</keyword>
<dbReference type="EMBL" id="CP093366">
    <property type="protein sequence ID" value="UQS81961.1"/>
    <property type="molecule type" value="Genomic_DNA"/>
</dbReference>
<dbReference type="Pfam" id="PF18013">
    <property type="entry name" value="Phage_lysozyme2"/>
    <property type="match status" value="1"/>
</dbReference>
<evidence type="ECO:0000313" key="4">
    <source>
        <dbReference type="Proteomes" id="UP000831495"/>
    </source>
</evidence>
<accession>A0ABY4P8W3</accession>
<dbReference type="Proteomes" id="UP000831495">
    <property type="component" value="Chromosome"/>
</dbReference>
<feature type="domain" description="Phage tail lysozyme" evidence="2">
    <location>
        <begin position="64"/>
        <end position="199"/>
    </location>
</feature>
<sequence length="486" mass="55764">MEKKRSAHPIRKRHFQTSIMPKLSSKTLVSQPTKTPKQHIPSAQSIYRTSNLIYSADYQVDQIKVAQQVYVNLTKLGWSLNAIAGVLGNMAVESQLRVDFQGHGYGLLSWPVKELATWCQESSLNYQNVLGQCTYLNEELTKDIHFQETEHFQINGLQYLQSQARPQILAEVFAQNYAHLNAKVQLQRGTQAQFWYHFLQDPTKNLAQPARQYTLQHTTPIRLQPKLTGMIIGQYAAGEKVTYMTTQKIQGQTWLMYYNACGQSCYLAVPDGAADNQELTPQKVNTTQQYLLQNDTLVYEMPDPKSVTVGTLTSGKVITYEQRVTNDWGVWLAYRAASQQLRYFLIENADKKARLLDNQYEITYPMPVYSRPDHHFETIGQLPAETTITYQRRFYQNSCWWLEYQSASGQLCYLMVAHDQSEPADQTYVVSSLTSIRLTPSLQGKIIGHYNPGETVHYFKQLHVEGYAWLALRTSTEAVHYIAKLN</sequence>
<evidence type="ECO:0000259" key="2">
    <source>
        <dbReference type="Pfam" id="PF18013"/>
    </source>
</evidence>
<evidence type="ECO:0000259" key="1">
    <source>
        <dbReference type="Pfam" id="PF08460"/>
    </source>
</evidence>
<dbReference type="Gene3D" id="2.30.30.40">
    <property type="entry name" value="SH3 Domains"/>
    <property type="match status" value="4"/>
</dbReference>
<protein>
    <submittedName>
        <fullName evidence="3">Phage tail tip lysozyme</fullName>
    </submittedName>
</protein>
<feature type="domain" description="SH3b" evidence="1">
    <location>
        <begin position="208"/>
        <end position="269"/>
    </location>
</feature>
<evidence type="ECO:0000313" key="3">
    <source>
        <dbReference type="EMBL" id="UQS81961.1"/>
    </source>
</evidence>
<gene>
    <name evidence="3" type="ORF">MOO45_07170</name>
</gene>
<proteinExistence type="predicted"/>
<reference evidence="3" key="1">
    <citation type="journal article" date="2022" name="Int. J. Syst. Evol. Microbiol.">
        <title>Apilactobacillus apisilvae sp. nov., Nicolia spurrieriana gen. nov. sp. nov., Bombilactobacillus folatiphilus sp. nov. and Bombilactobacillus thymidiniphilus sp. nov., four new lactic acid bacterial isolates from stingless bees Tetragonula carbonaria and Austroplebeia australis.</title>
        <authorList>
            <person name="Oliphant S.A."/>
            <person name="Watson-Haigh N.S."/>
            <person name="Sumby K.M."/>
            <person name="Gardner J."/>
            <person name="Groom S."/>
            <person name="Jiranek V."/>
        </authorList>
    </citation>
    <scope>NUCLEOTIDE SEQUENCE</scope>
    <source>
        <strain evidence="3">SG4_D2</strain>
    </source>
</reference>
<dbReference type="Pfam" id="PF08460">
    <property type="entry name" value="SH3_5"/>
    <property type="match status" value="1"/>
</dbReference>
<dbReference type="InterPro" id="IPR041219">
    <property type="entry name" value="Phage_lysozyme2"/>
</dbReference>
<dbReference type="InterPro" id="IPR003646">
    <property type="entry name" value="SH3-like_bac-type"/>
</dbReference>
<dbReference type="RefSeq" id="WP_249514229.1">
    <property type="nucleotide sequence ID" value="NZ_CP093366.1"/>
</dbReference>
<dbReference type="Gene3D" id="1.10.530.10">
    <property type="match status" value="1"/>
</dbReference>